<dbReference type="CDD" id="cd00090">
    <property type="entry name" value="HTH_ARSR"/>
    <property type="match status" value="1"/>
</dbReference>
<evidence type="ECO:0000256" key="1">
    <source>
        <dbReference type="ARBA" id="ARBA00023015"/>
    </source>
</evidence>
<evidence type="ECO:0000313" key="7">
    <source>
        <dbReference type="Proteomes" id="UP000616839"/>
    </source>
</evidence>
<dbReference type="PRINTS" id="PR00778">
    <property type="entry name" value="HTHARSR"/>
</dbReference>
<reference evidence="6" key="1">
    <citation type="submission" date="2020-09" db="EMBL/GenBank/DDBJ databases">
        <title>Nocardioides sp. strain MJB4 16S ribosomal RNA gene Genome sequencing and assembly.</title>
        <authorList>
            <person name="Kim I."/>
        </authorList>
    </citation>
    <scope>NUCLEOTIDE SEQUENCE</scope>
    <source>
        <strain evidence="6">MJB4</strain>
    </source>
</reference>
<evidence type="ECO:0000259" key="5">
    <source>
        <dbReference type="PROSITE" id="PS50987"/>
    </source>
</evidence>
<dbReference type="Pfam" id="PF01022">
    <property type="entry name" value="HTH_5"/>
    <property type="match status" value="1"/>
</dbReference>
<keyword evidence="2" id="KW-0238">DNA-binding</keyword>
<dbReference type="InterPro" id="IPR001845">
    <property type="entry name" value="HTH_ArsR_DNA-bd_dom"/>
</dbReference>
<dbReference type="PROSITE" id="PS50987">
    <property type="entry name" value="HTH_ARSR_2"/>
    <property type="match status" value="1"/>
</dbReference>
<dbReference type="RefSeq" id="WP_192144106.1">
    <property type="nucleotide sequence ID" value="NZ_JACYXZ010000004.1"/>
</dbReference>
<dbReference type="GO" id="GO:0003700">
    <property type="term" value="F:DNA-binding transcription factor activity"/>
    <property type="evidence" value="ECO:0007669"/>
    <property type="project" value="InterPro"/>
</dbReference>
<dbReference type="SUPFAM" id="SSF46785">
    <property type="entry name" value="Winged helix' DNA-binding domain"/>
    <property type="match status" value="1"/>
</dbReference>
<dbReference type="EMBL" id="JACYXZ010000004">
    <property type="protein sequence ID" value="MBD8870760.1"/>
    <property type="molecule type" value="Genomic_DNA"/>
</dbReference>
<proteinExistence type="predicted"/>
<feature type="domain" description="HTH arsR-type" evidence="5">
    <location>
        <begin position="1"/>
        <end position="87"/>
    </location>
</feature>
<keyword evidence="1" id="KW-0805">Transcription regulation</keyword>
<evidence type="ECO:0000256" key="3">
    <source>
        <dbReference type="ARBA" id="ARBA00023163"/>
    </source>
</evidence>
<keyword evidence="3" id="KW-0804">Transcription</keyword>
<feature type="region of interest" description="Disordered" evidence="4">
    <location>
        <begin position="95"/>
        <end position="123"/>
    </location>
</feature>
<dbReference type="Gene3D" id="1.10.10.10">
    <property type="entry name" value="Winged helix-like DNA-binding domain superfamily/Winged helix DNA-binding domain"/>
    <property type="match status" value="1"/>
</dbReference>
<sequence>MTDALSAAAEPTRRRILQLLAPRPRTVSEIAAEFPVTRSAISQHLLLLEQVGLVAAEKVGRQRIYRVLPGGLHDLQAEINRFWTHELDLLVSDAHQRHEHTDRSSDHTSDRPHRPVRGERETP</sequence>
<keyword evidence="7" id="KW-1185">Reference proteome</keyword>
<dbReference type="Proteomes" id="UP000616839">
    <property type="component" value="Unassembled WGS sequence"/>
</dbReference>
<dbReference type="InterPro" id="IPR011991">
    <property type="entry name" value="ArsR-like_HTH"/>
</dbReference>
<evidence type="ECO:0000256" key="4">
    <source>
        <dbReference type="SAM" id="MobiDB-lite"/>
    </source>
</evidence>
<dbReference type="SMART" id="SM00418">
    <property type="entry name" value="HTH_ARSR"/>
    <property type="match status" value="1"/>
</dbReference>
<dbReference type="GO" id="GO:0003677">
    <property type="term" value="F:DNA binding"/>
    <property type="evidence" value="ECO:0007669"/>
    <property type="project" value="UniProtKB-KW"/>
</dbReference>
<dbReference type="InterPro" id="IPR036390">
    <property type="entry name" value="WH_DNA-bd_sf"/>
</dbReference>
<name>A0A927KAR1_9ACTN</name>
<gene>
    <name evidence="6" type="ORF">IE331_14105</name>
</gene>
<dbReference type="NCBIfam" id="NF033788">
    <property type="entry name" value="HTH_metalloreg"/>
    <property type="match status" value="1"/>
</dbReference>
<dbReference type="PANTHER" id="PTHR33154">
    <property type="entry name" value="TRANSCRIPTIONAL REGULATOR, ARSR FAMILY"/>
    <property type="match status" value="1"/>
</dbReference>
<evidence type="ECO:0000313" key="6">
    <source>
        <dbReference type="EMBL" id="MBD8870760.1"/>
    </source>
</evidence>
<dbReference type="PANTHER" id="PTHR33154:SF33">
    <property type="entry name" value="TRANSCRIPTIONAL REPRESSOR SDPR"/>
    <property type="match status" value="1"/>
</dbReference>
<organism evidence="6 7">
    <name type="scientific">Nocardioides donggukensis</name>
    <dbReference type="NCBI Taxonomy" id="2774019"/>
    <lineage>
        <taxon>Bacteria</taxon>
        <taxon>Bacillati</taxon>
        <taxon>Actinomycetota</taxon>
        <taxon>Actinomycetes</taxon>
        <taxon>Propionibacteriales</taxon>
        <taxon>Nocardioidaceae</taxon>
        <taxon>Nocardioides</taxon>
    </lineage>
</organism>
<protein>
    <submittedName>
        <fullName evidence="6">Winged helix-turn-helix transcriptional regulator</fullName>
    </submittedName>
</protein>
<accession>A0A927KAR1</accession>
<dbReference type="InterPro" id="IPR036388">
    <property type="entry name" value="WH-like_DNA-bd_sf"/>
</dbReference>
<comment type="caution">
    <text evidence="6">The sequence shown here is derived from an EMBL/GenBank/DDBJ whole genome shotgun (WGS) entry which is preliminary data.</text>
</comment>
<evidence type="ECO:0000256" key="2">
    <source>
        <dbReference type="ARBA" id="ARBA00023125"/>
    </source>
</evidence>
<dbReference type="AlphaFoldDB" id="A0A927KAR1"/>
<dbReference type="InterPro" id="IPR051081">
    <property type="entry name" value="HTH_MetalResp_TranReg"/>
</dbReference>